<dbReference type="CDD" id="cd11326">
    <property type="entry name" value="AmyAc_Glg_debranch"/>
    <property type="match status" value="1"/>
</dbReference>
<dbReference type="InterPro" id="IPR011837">
    <property type="entry name" value="Glycogen_debranch_GlgX"/>
</dbReference>
<dbReference type="InterPro" id="IPR013783">
    <property type="entry name" value="Ig-like_fold"/>
</dbReference>
<evidence type="ECO:0000256" key="3">
    <source>
        <dbReference type="ARBA" id="ARBA00023295"/>
    </source>
</evidence>
<protein>
    <submittedName>
        <fullName evidence="6">Glycogen debranching protein GlgX</fullName>
        <ecNumber evidence="6">3.2.1.196</ecNumber>
    </submittedName>
</protein>
<name>A0ABV6LX82_9ACTN</name>
<feature type="compositionally biased region" description="Basic and acidic residues" evidence="4">
    <location>
        <begin position="465"/>
        <end position="477"/>
    </location>
</feature>
<dbReference type="SUPFAM" id="SSF51011">
    <property type="entry name" value="Glycosyl hydrolase domain"/>
    <property type="match status" value="1"/>
</dbReference>
<feature type="domain" description="Glycosyl hydrolase family 13 catalytic" evidence="5">
    <location>
        <begin position="158"/>
        <end position="565"/>
    </location>
</feature>
<dbReference type="InterPro" id="IPR044505">
    <property type="entry name" value="GlgX_Isoamylase_N_E_set"/>
</dbReference>
<dbReference type="EMBL" id="JBHLUH010000005">
    <property type="protein sequence ID" value="MFC0527019.1"/>
    <property type="molecule type" value="Genomic_DNA"/>
</dbReference>
<feature type="region of interest" description="Disordered" evidence="4">
    <location>
        <begin position="465"/>
        <end position="488"/>
    </location>
</feature>
<keyword evidence="7" id="KW-1185">Reference proteome</keyword>
<dbReference type="Gene3D" id="2.60.40.1180">
    <property type="entry name" value="Golgi alpha-mannosidase II"/>
    <property type="match status" value="1"/>
</dbReference>
<dbReference type="SUPFAM" id="SSF51445">
    <property type="entry name" value="(Trans)glycosidases"/>
    <property type="match status" value="1"/>
</dbReference>
<dbReference type="Pfam" id="PF00128">
    <property type="entry name" value="Alpha-amylase"/>
    <property type="match status" value="1"/>
</dbReference>
<dbReference type="Proteomes" id="UP001589867">
    <property type="component" value="Unassembled WGS sequence"/>
</dbReference>
<accession>A0ABV6LX82</accession>
<dbReference type="InterPro" id="IPR004193">
    <property type="entry name" value="Glyco_hydro_13_N"/>
</dbReference>
<evidence type="ECO:0000256" key="1">
    <source>
        <dbReference type="ARBA" id="ARBA00008061"/>
    </source>
</evidence>
<evidence type="ECO:0000259" key="5">
    <source>
        <dbReference type="SMART" id="SM00642"/>
    </source>
</evidence>
<dbReference type="InterPro" id="IPR048644">
    <property type="entry name" value="Isoamylase_C"/>
</dbReference>
<dbReference type="Pfam" id="PF21331">
    <property type="entry name" value="Isoamylase_C"/>
    <property type="match status" value="1"/>
</dbReference>
<dbReference type="InterPro" id="IPR014756">
    <property type="entry name" value="Ig_E-set"/>
</dbReference>
<keyword evidence="3 6" id="KW-0326">Glycosidase</keyword>
<reference evidence="6 7" key="1">
    <citation type="submission" date="2024-09" db="EMBL/GenBank/DDBJ databases">
        <authorList>
            <person name="Sun Q."/>
            <person name="Mori K."/>
        </authorList>
    </citation>
    <scope>NUCLEOTIDE SEQUENCE [LARGE SCALE GENOMIC DNA]</scope>
    <source>
        <strain evidence="6 7">TBRC 3947</strain>
    </source>
</reference>
<dbReference type="InterPro" id="IPR013780">
    <property type="entry name" value="Glyco_hydro_b"/>
</dbReference>
<keyword evidence="2 6" id="KW-0378">Hydrolase</keyword>
<evidence type="ECO:0000313" key="7">
    <source>
        <dbReference type="Proteomes" id="UP001589867"/>
    </source>
</evidence>
<evidence type="ECO:0000256" key="2">
    <source>
        <dbReference type="ARBA" id="ARBA00022801"/>
    </source>
</evidence>
<dbReference type="NCBIfam" id="TIGR02100">
    <property type="entry name" value="glgX_debranch"/>
    <property type="match status" value="1"/>
</dbReference>
<gene>
    <name evidence="6" type="primary">glgX</name>
    <name evidence="6" type="ORF">ACFFIA_05040</name>
</gene>
<comment type="caution">
    <text evidence="6">The sequence shown here is derived from an EMBL/GenBank/DDBJ whole genome shotgun (WGS) entry which is preliminary data.</text>
</comment>
<dbReference type="PANTHER" id="PTHR43002">
    <property type="entry name" value="GLYCOGEN DEBRANCHING ENZYME"/>
    <property type="match status" value="1"/>
</dbReference>
<organism evidence="6 7">
    <name type="scientific">Phytohabitans kaempferiae</name>
    <dbReference type="NCBI Taxonomy" id="1620943"/>
    <lineage>
        <taxon>Bacteria</taxon>
        <taxon>Bacillati</taxon>
        <taxon>Actinomycetota</taxon>
        <taxon>Actinomycetes</taxon>
        <taxon>Micromonosporales</taxon>
        <taxon>Micromonosporaceae</taxon>
    </lineage>
</organism>
<evidence type="ECO:0000256" key="4">
    <source>
        <dbReference type="SAM" id="MobiDB-lite"/>
    </source>
</evidence>
<dbReference type="CDD" id="cd02856">
    <property type="entry name" value="E_set_GDE_Isoamylase_N"/>
    <property type="match status" value="1"/>
</dbReference>
<comment type="similarity">
    <text evidence="1">Belongs to the glycosyl hydrolase 13 family.</text>
</comment>
<sequence>MLVWPGRRYPLGATYDGVGTNFAIYSEVAEAVELCLFDADGTEQRIELREVDAFVWHVFLTGVEPGQRYGFRVHGPYDPGRGLRCNPNKLLLDPYAKAVDGDVRWDPALYGYDLAHPEQMSDVDSASFMPKAVVVNPYFDWGNDRPPRTPYHDTLIYEAHVKGLTWRHPGIPEQLRGTYAGIAHPVMIDHLTRLGVTAIELMPVHQFIHDHHLDEHGLRNYWGYNTIGYFAPYHGYSAMGHLGQQVQEFRGMVRALHAAGIEVILDVVYNHTAEGNHLGPTLAFKGIDNAAYYRLAETAPQQYLDYTGCGNSLNMRGPQTLQLIMDSLRYWVEEMHVDGFRFDLAAALAREFYEVDRLSTFFEVVQQDPVVSRVKLIAEPWDIGPGGYQVGNFPPLWTEWNGKFRDTVRDFWRSQPVLAEFASRISGSADLYQDDGRRPFHSINFVTCHDGFTLNDLVSYNDKHNEANGEDNRDGESYNRSWNSGVEGPTDDADVLALRARQRRNFLATLLLSQGVPMISHGDELGRTQRGNNNVYCQDNELSWVDWDNVDERLLDFVRGLTAFRARHKVFRRRRFFTGDPVKTRDATTPVADMEWFTPDGRQMQGTDWDSDIGALAVFVNGEGIRERGRYGERQSDSSFLLCFNGHHEPVEFVLPPGEYGEKWQTVIDTSEAVPAGQETLGAGGRLRVLERSLVVLDRAL</sequence>
<dbReference type="RefSeq" id="WP_377246083.1">
    <property type="nucleotide sequence ID" value="NZ_JBHLUH010000005.1"/>
</dbReference>
<dbReference type="SMART" id="SM00642">
    <property type="entry name" value="Aamy"/>
    <property type="match status" value="1"/>
</dbReference>
<dbReference type="InterPro" id="IPR006047">
    <property type="entry name" value="GH13_cat_dom"/>
</dbReference>
<dbReference type="Gene3D" id="3.20.20.80">
    <property type="entry name" value="Glycosidases"/>
    <property type="match status" value="1"/>
</dbReference>
<dbReference type="InterPro" id="IPR017853">
    <property type="entry name" value="GH"/>
</dbReference>
<dbReference type="Pfam" id="PF02922">
    <property type="entry name" value="CBM_48"/>
    <property type="match status" value="1"/>
</dbReference>
<proteinExistence type="inferred from homology"/>
<dbReference type="Gene3D" id="2.60.40.10">
    <property type="entry name" value="Immunoglobulins"/>
    <property type="match status" value="1"/>
</dbReference>
<dbReference type="GO" id="GO:0120549">
    <property type="term" value="F:limit dextrin alpha-1,6-maltotetraose-hydrolase activity"/>
    <property type="evidence" value="ECO:0007669"/>
    <property type="project" value="UniProtKB-EC"/>
</dbReference>
<dbReference type="SUPFAM" id="SSF81296">
    <property type="entry name" value="E set domains"/>
    <property type="match status" value="1"/>
</dbReference>
<dbReference type="EC" id="3.2.1.196" evidence="6"/>
<evidence type="ECO:0000313" key="6">
    <source>
        <dbReference type="EMBL" id="MFC0527019.1"/>
    </source>
</evidence>